<protein>
    <submittedName>
        <fullName evidence="1">Uncharacterized protein</fullName>
    </submittedName>
</protein>
<gene>
    <name evidence="1" type="ORF">H6G83_17045</name>
</gene>
<dbReference type="Proteomes" id="UP000661112">
    <property type="component" value="Unassembled WGS sequence"/>
</dbReference>
<organism evidence="1 2">
    <name type="scientific">Anabaena azotica FACHB-119</name>
    <dbReference type="NCBI Taxonomy" id="947527"/>
    <lineage>
        <taxon>Bacteria</taxon>
        <taxon>Bacillati</taxon>
        <taxon>Cyanobacteriota</taxon>
        <taxon>Cyanophyceae</taxon>
        <taxon>Nostocales</taxon>
        <taxon>Nostocaceae</taxon>
        <taxon>Anabaena</taxon>
        <taxon>Anabaena azotica</taxon>
    </lineage>
</organism>
<dbReference type="RefSeq" id="WP_190474428.1">
    <property type="nucleotide sequence ID" value="NZ_JACJSG010000022.1"/>
</dbReference>
<dbReference type="EMBL" id="JACJSG010000022">
    <property type="protein sequence ID" value="MBD2502296.1"/>
    <property type="molecule type" value="Genomic_DNA"/>
</dbReference>
<dbReference type="InterPro" id="IPR054053">
    <property type="entry name" value="DUF6887"/>
</dbReference>
<reference evidence="1 2" key="1">
    <citation type="journal article" date="2020" name="ISME J.">
        <title>Comparative genomics reveals insights into cyanobacterial evolution and habitat adaptation.</title>
        <authorList>
            <person name="Chen M.Y."/>
            <person name="Teng W.K."/>
            <person name="Zhao L."/>
            <person name="Hu C.X."/>
            <person name="Zhou Y.K."/>
            <person name="Han B.P."/>
            <person name="Song L.R."/>
            <person name="Shu W.S."/>
        </authorList>
    </citation>
    <scope>NUCLEOTIDE SEQUENCE [LARGE SCALE GENOMIC DNA]</scope>
    <source>
        <strain evidence="1 2">FACHB-119</strain>
    </source>
</reference>
<evidence type="ECO:0000313" key="2">
    <source>
        <dbReference type="Proteomes" id="UP000661112"/>
    </source>
</evidence>
<sequence length="61" mass="7082">MVLFYHLVKLPSLVLAHREDDDAIEELIKRGNPNSPVYPFPQTEEDFQQMAEILKRKLGNS</sequence>
<evidence type="ECO:0000313" key="1">
    <source>
        <dbReference type="EMBL" id="MBD2502296.1"/>
    </source>
</evidence>
<proteinExistence type="predicted"/>
<accession>A0ABR8D836</accession>
<comment type="caution">
    <text evidence="1">The sequence shown here is derived from an EMBL/GenBank/DDBJ whole genome shotgun (WGS) entry which is preliminary data.</text>
</comment>
<keyword evidence="2" id="KW-1185">Reference proteome</keyword>
<dbReference type="Pfam" id="PF21826">
    <property type="entry name" value="DUF6887"/>
    <property type="match status" value="1"/>
</dbReference>
<name>A0ABR8D836_9NOST</name>